<reference evidence="3" key="1">
    <citation type="submission" date="2020-12" db="EMBL/GenBank/DDBJ databases">
        <title>Metabolic potential, ecology and presence of endohyphal bacteria is reflected in genomic diversity of Mucoromycotina.</title>
        <authorList>
            <person name="Muszewska A."/>
            <person name="Okrasinska A."/>
            <person name="Steczkiewicz K."/>
            <person name="Drgas O."/>
            <person name="Orlowska M."/>
            <person name="Perlinska-Lenart U."/>
            <person name="Aleksandrzak-Piekarczyk T."/>
            <person name="Szatraj K."/>
            <person name="Zielenkiewicz U."/>
            <person name="Pilsyk S."/>
            <person name="Malc E."/>
            <person name="Mieczkowski P."/>
            <person name="Kruszewska J.S."/>
            <person name="Biernat P."/>
            <person name="Pawlowska J."/>
        </authorList>
    </citation>
    <scope>NUCLEOTIDE SEQUENCE</scope>
    <source>
        <strain evidence="3">CBS 226.32</strain>
    </source>
</reference>
<dbReference type="OrthoDB" id="2279226at2759"/>
<evidence type="ECO:0000256" key="2">
    <source>
        <dbReference type="SAM" id="MobiDB-lite"/>
    </source>
</evidence>
<protein>
    <recommendedName>
        <fullName evidence="5">Myb/SANT-like DNA-binding domain-containing protein</fullName>
    </recommendedName>
</protein>
<feature type="coiled-coil region" evidence="1">
    <location>
        <begin position="265"/>
        <end position="308"/>
    </location>
</feature>
<keyword evidence="4" id="KW-1185">Reference proteome</keyword>
<feature type="region of interest" description="Disordered" evidence="2">
    <location>
        <begin position="171"/>
        <end position="231"/>
    </location>
</feature>
<gene>
    <name evidence="3" type="ORF">INT46_011256</name>
</gene>
<feature type="region of interest" description="Disordered" evidence="2">
    <location>
        <begin position="1"/>
        <end position="20"/>
    </location>
</feature>
<evidence type="ECO:0000313" key="3">
    <source>
        <dbReference type="EMBL" id="KAG2189783.1"/>
    </source>
</evidence>
<comment type="caution">
    <text evidence="3">The sequence shown here is derived from an EMBL/GenBank/DDBJ whole genome shotgun (WGS) entry which is preliminary data.</text>
</comment>
<dbReference type="Proteomes" id="UP000650833">
    <property type="component" value="Unassembled WGS sequence"/>
</dbReference>
<dbReference type="AlphaFoldDB" id="A0A8H7QC35"/>
<evidence type="ECO:0000313" key="4">
    <source>
        <dbReference type="Proteomes" id="UP000650833"/>
    </source>
</evidence>
<sequence length="324" mass="37907">MSTHSFISEDTNILPVSSTPEPSRRYIQWKEEDIGLLLKDLEQPGHYNKWKENKSGYSKRVGEQIFKNNMNHEAIKFKVRWLESRFKRWNELLTTPEVENDKVAINEIRAYLFIYLEKMFKEFPYYDRCKPIFDSSSLSDSPAVQQDIAPAEHADNPLKSSQNELNILKPEPTHMINNSSPPSRSDIPHPSPLRAPQQHQHEEEYQALSTDNKRFVGTNAPESSYKKRRQNQQTLARPLAVYQPPPSLQPMNGHHITRYTLGDNLDESRVKSMELELELKKMDHQERMQEMKLEQLRLEIELQKLKRDTPFTKSSSSIIMNTSD</sequence>
<proteinExistence type="predicted"/>
<accession>A0A8H7QC35</accession>
<name>A0A8H7QC35_9FUNG</name>
<keyword evidence="1" id="KW-0175">Coiled coil</keyword>
<evidence type="ECO:0008006" key="5">
    <source>
        <dbReference type="Google" id="ProtNLM"/>
    </source>
</evidence>
<evidence type="ECO:0000256" key="1">
    <source>
        <dbReference type="SAM" id="Coils"/>
    </source>
</evidence>
<dbReference type="EMBL" id="JAEPRC010001191">
    <property type="protein sequence ID" value="KAG2189783.1"/>
    <property type="molecule type" value="Genomic_DNA"/>
</dbReference>
<organism evidence="3 4">
    <name type="scientific">Mucor plumbeus</name>
    <dbReference type="NCBI Taxonomy" id="97098"/>
    <lineage>
        <taxon>Eukaryota</taxon>
        <taxon>Fungi</taxon>
        <taxon>Fungi incertae sedis</taxon>
        <taxon>Mucoromycota</taxon>
        <taxon>Mucoromycotina</taxon>
        <taxon>Mucoromycetes</taxon>
        <taxon>Mucorales</taxon>
        <taxon>Mucorineae</taxon>
        <taxon>Mucoraceae</taxon>
        <taxon>Mucor</taxon>
    </lineage>
</organism>